<organism evidence="1 2">
    <name type="scientific">Vicia faba</name>
    <name type="common">Broad bean</name>
    <name type="synonym">Faba vulgaris</name>
    <dbReference type="NCBI Taxonomy" id="3906"/>
    <lineage>
        <taxon>Eukaryota</taxon>
        <taxon>Viridiplantae</taxon>
        <taxon>Streptophyta</taxon>
        <taxon>Embryophyta</taxon>
        <taxon>Tracheophyta</taxon>
        <taxon>Spermatophyta</taxon>
        <taxon>Magnoliopsida</taxon>
        <taxon>eudicotyledons</taxon>
        <taxon>Gunneridae</taxon>
        <taxon>Pentapetalae</taxon>
        <taxon>rosids</taxon>
        <taxon>fabids</taxon>
        <taxon>Fabales</taxon>
        <taxon>Fabaceae</taxon>
        <taxon>Papilionoideae</taxon>
        <taxon>50 kb inversion clade</taxon>
        <taxon>NPAAA clade</taxon>
        <taxon>Hologalegina</taxon>
        <taxon>IRL clade</taxon>
        <taxon>Fabeae</taxon>
        <taxon>Vicia</taxon>
    </lineage>
</organism>
<dbReference type="AlphaFoldDB" id="A0AAV1A2G0"/>
<name>A0AAV1A2G0_VICFA</name>
<evidence type="ECO:0000313" key="2">
    <source>
        <dbReference type="Proteomes" id="UP001157006"/>
    </source>
</evidence>
<proteinExistence type="predicted"/>
<accession>A0AAV1A2G0</accession>
<evidence type="ECO:0000313" key="1">
    <source>
        <dbReference type="EMBL" id="CAI8604571.1"/>
    </source>
</evidence>
<dbReference type="Proteomes" id="UP001157006">
    <property type="component" value="Chromosome 3"/>
</dbReference>
<dbReference type="EMBL" id="OX451738">
    <property type="protein sequence ID" value="CAI8604571.1"/>
    <property type="molecule type" value="Genomic_DNA"/>
</dbReference>
<sequence>MHEAFITKNSPYYSPFSILLGESPQSSTKSLFSSHLHIHHSSFSRKNHKKSPQDSLYILQPSLCSSHLYSSRLQKNHNQETPAKYLLTLSVFTLHFLPSHLQPSSVIVIL</sequence>
<protein>
    <submittedName>
        <fullName evidence="1">Uncharacterized protein</fullName>
    </submittedName>
</protein>
<reference evidence="1 2" key="1">
    <citation type="submission" date="2023-01" db="EMBL/GenBank/DDBJ databases">
        <authorList>
            <person name="Kreplak J."/>
        </authorList>
    </citation>
    <scope>NUCLEOTIDE SEQUENCE [LARGE SCALE GENOMIC DNA]</scope>
</reference>
<gene>
    <name evidence="1" type="ORF">VFH_III139280</name>
</gene>
<keyword evidence="2" id="KW-1185">Reference proteome</keyword>